<reference evidence="2" key="1">
    <citation type="submission" date="2020-08" db="EMBL/GenBank/DDBJ databases">
        <title>Multicomponent nature underlies the extraordinary mechanical properties of spider dragline silk.</title>
        <authorList>
            <person name="Kono N."/>
            <person name="Nakamura H."/>
            <person name="Mori M."/>
            <person name="Yoshida Y."/>
            <person name="Ohtoshi R."/>
            <person name="Malay A.D."/>
            <person name="Moran D.A.P."/>
            <person name="Tomita M."/>
            <person name="Numata K."/>
            <person name="Arakawa K."/>
        </authorList>
    </citation>
    <scope>NUCLEOTIDE SEQUENCE</scope>
</reference>
<dbReference type="EMBL" id="BMAV01011948">
    <property type="protein sequence ID" value="GFY58197.1"/>
    <property type="molecule type" value="Genomic_DNA"/>
</dbReference>
<feature type="compositionally biased region" description="Polar residues" evidence="1">
    <location>
        <begin position="126"/>
        <end position="146"/>
    </location>
</feature>
<organism evidence="2 3">
    <name type="scientific">Trichonephila inaurata madagascariensis</name>
    <dbReference type="NCBI Taxonomy" id="2747483"/>
    <lineage>
        <taxon>Eukaryota</taxon>
        <taxon>Metazoa</taxon>
        <taxon>Ecdysozoa</taxon>
        <taxon>Arthropoda</taxon>
        <taxon>Chelicerata</taxon>
        <taxon>Arachnida</taxon>
        <taxon>Araneae</taxon>
        <taxon>Araneomorphae</taxon>
        <taxon>Entelegynae</taxon>
        <taxon>Araneoidea</taxon>
        <taxon>Nephilidae</taxon>
        <taxon>Trichonephila</taxon>
        <taxon>Trichonephila inaurata</taxon>
    </lineage>
</organism>
<gene>
    <name evidence="2" type="ORF">TNIN_192731</name>
</gene>
<comment type="caution">
    <text evidence="2">The sequence shown here is derived from an EMBL/GenBank/DDBJ whole genome shotgun (WGS) entry which is preliminary data.</text>
</comment>
<dbReference type="Proteomes" id="UP000886998">
    <property type="component" value="Unassembled WGS sequence"/>
</dbReference>
<name>A0A8X6XSZ3_9ARAC</name>
<proteinExistence type="predicted"/>
<evidence type="ECO:0000313" key="3">
    <source>
        <dbReference type="Proteomes" id="UP000886998"/>
    </source>
</evidence>
<evidence type="ECO:0000256" key="1">
    <source>
        <dbReference type="SAM" id="MobiDB-lite"/>
    </source>
</evidence>
<sequence>MESEASSFYEEAEKIGFQQIAIRMSERVNALQFPESPHLYRNEKETDKCSFRCGTGARRFCSPNWEHFARLQFLDDTIEPHDSTSNLDYMELEINAVHSIGMSSTGGMSIPENVVELPPIPCSEFLSEQPQGARVSPSTPLMSTSKPRAKKKKG</sequence>
<dbReference type="AlphaFoldDB" id="A0A8X6XSZ3"/>
<accession>A0A8X6XSZ3</accession>
<feature type="region of interest" description="Disordered" evidence="1">
    <location>
        <begin position="126"/>
        <end position="154"/>
    </location>
</feature>
<keyword evidence="3" id="KW-1185">Reference proteome</keyword>
<evidence type="ECO:0000313" key="2">
    <source>
        <dbReference type="EMBL" id="GFY58197.1"/>
    </source>
</evidence>
<protein>
    <submittedName>
        <fullName evidence="2">Uncharacterized protein</fullName>
    </submittedName>
</protein>